<reference evidence="2 3" key="1">
    <citation type="journal article" date="2012" name="J. Bacteriol.">
        <title>Genome sequence of benzo(a)pyrene-degrading bacterium Novosphingobium pentaromativorans US6-1.</title>
        <authorList>
            <person name="Luo Y.R."/>
            <person name="Kang S.G."/>
            <person name="Kim S.J."/>
            <person name="Kim M.R."/>
            <person name="Li N."/>
            <person name="Lee J.H."/>
            <person name="Kwon K.K."/>
        </authorList>
    </citation>
    <scope>NUCLEOTIDE SEQUENCE [LARGE SCALE GENOMIC DNA]</scope>
    <source>
        <strain evidence="2 3">US6-1</strain>
    </source>
</reference>
<evidence type="ECO:0000313" key="3">
    <source>
        <dbReference type="Proteomes" id="UP000004030"/>
    </source>
</evidence>
<dbReference type="PATRIC" id="fig|1088721.3.peg.2328"/>
<dbReference type="InterPro" id="IPR049945">
    <property type="entry name" value="AAA_22"/>
</dbReference>
<sequence>MFDDLVIGIAGKVIGHQYKSSGKPKPVGITGLLLGTDKVIADCAASFVMLESEFPDRFVQLRYVSSHYPTTSDRGKFGVPQRDSADFFRDKARHPDWSLADWRASEWKPLIEALLRASGLTEPDFERFFGRLEFALGVSANAESPVTQDAAARAQINDLAHTLGDLVGRNDGRTRWTRRELLDALGWADRFQLRFEHRFPLGAHVQSNEKSEAELEAALGAHASGYLCLLGPPGAGKSTLLERFVQPSPECNVARYLAFVPGEAQGQGRGVDANFLDDLNSQLIGFGYQSQRAKDDTLEQKRETFERLLEQAGNQYAVDGQMTVIVVDGLDHVPREERPDASFLRALPLPQSVPKGVLFLLGSQRIDLADIPPEVRDQASDGGRRIEIAPLSRNAVAEMVISVGLDREQVDPAEVFAVSLGHPLVTRYLLGKLLSARPEEREALLAGGFEYDGDLEKVYRQAWREAQGAGADVSKTLFVLSFADGRIEPELLAQWLSSSAVDKAFTLAHHLIDHGGSAWRIFHNSFRLFLRQQRITLYGKPDPAFSDPVIYRGLAELAGSAPQTSVQRFLEFRYRFLAGDLDQAAALVSRRYFVGQFVDGRRSYEVSNDIGDAVACLGAEPNPAALFDLMLARDEIWRRQDALTMAERIVTAQIAAGDLDMAVAQLDSNHVAGDEWLVIDALLDDGQVDRARLLFDSENPWKWFDESHGQGTREAMEAWAELAVVLLEDEQIERRIRLPIGKQGSDKDSFSGRTRDDYLLELRYLLARAIVRHDPDRAVAEIATQHRVDRGAHLTILHLESAEAKMIASRTEEALQCVAAYATLSEGQNLHDSWHLHAARIAIAGKDHELARRLFARAAVPDMTGLEHKSDEVENAVDAILGYTAIAAQLGEAPAQPALPKEFLFRGVQAQAVRLGTLIGEVRAERPVASSQIVTQIKASLAFLAGAVTNRHDDVLLGYRLRHADKPLFDAICKLVRLVPDAAPGFAAEFDACLQLSVCSFRQTPQIHRRFAETMFAFDGDAAAAVGRLERPHAGLGHARSPQEAIDLLSELAIAFGNIGLHERARELLHMMRQQSLGCYLAAKKDGLYQLWEGVLTAANRADPSGSADRAFRMLRLTAGVDDSDAHDQAWRMAKSVLVDSIASGTAAAWDAYRWAKESGVWHWDALVDAVTRGILRRRPDLAIPLAITWSALALPYYEEVYNSLTRTGQFLRDLAAAAPQETLPPIERMIVASLERDAKPSQRAQLLRVFRDGLADRDYTSPTLELAIDRWNAEPVQDKDTLPDYFQLKSFEDVERAVAVERARRKAQTSVHYGDYVNSKLGKRIGRIIAKKAWEEVEAFASRNPELVRDPPVKNALASAALAAGRRDYAEALFLRGTETREGWGGWADSNLLNHHRARHLLSCPDAHNRAREDFLRDLAAGGHGTGSALWGVDEIFPLLFEEIDWPALWARLDEQILEYRDYQKAVEIPRIDCEQRDDLDLLVLLFLDAAQFGVSDPMEQAAAGLLELAHAELSEAKALFSRTCEKLIEGDGPTALFGLRLLFEARSCDGISQSFMNKMDGLVEHQDGCVAVLAEILSGIWGGAAQVPEIELSPIYALQLPPLDFATGRSLRDAESLSPVIDDAAAWTEGFESWLELIARYSGVPTANIRHRAAQLINAWGGASAYGAKATKELELRLTPLGLRLPFTRPHIGACIQALHVIVGEHWRAGTLSQMEFDLLLHQLDGGPILPPRTITSSRPTDKDWPILPEERWSARAEDWLHAESIQRPAASELVVCEWARFTVLDSRSLFSEDLLVTRGMRIGSSDDIGEAIGELPKAFWTCGGIVNADSKKPSTMARNVRVSLVGERSEIMMFDPTLAKRLGWHHSSDDPFSFLDQNGGVMATTRFWRDGWQQEMSHNNARWAEGQRVELSETGLGHLQSHGNLPEFQVLRWRGLSAHHTKEQGSSSWRSDAPRV</sequence>
<dbReference type="KEGG" id="npn:JI59_08335"/>
<proteinExistence type="predicted"/>
<gene>
    <name evidence="2" type="ORF">NSU_2350</name>
</gene>
<dbReference type="GO" id="GO:0016887">
    <property type="term" value="F:ATP hydrolysis activity"/>
    <property type="evidence" value="ECO:0007669"/>
    <property type="project" value="InterPro"/>
</dbReference>
<feature type="domain" description="ORC1/DEAH AAA+ ATPase" evidence="1">
    <location>
        <begin position="225"/>
        <end position="346"/>
    </location>
</feature>
<dbReference type="STRING" id="1088721.JI59_08335"/>
<dbReference type="Proteomes" id="UP000004030">
    <property type="component" value="Unassembled WGS sequence"/>
</dbReference>
<dbReference type="Gene3D" id="3.40.50.300">
    <property type="entry name" value="P-loop containing nucleotide triphosphate hydrolases"/>
    <property type="match status" value="1"/>
</dbReference>
<dbReference type="Pfam" id="PF13401">
    <property type="entry name" value="AAA_22"/>
    <property type="match status" value="1"/>
</dbReference>
<evidence type="ECO:0000313" key="2">
    <source>
        <dbReference type="EMBL" id="EHJ60728.1"/>
    </source>
</evidence>
<keyword evidence="3" id="KW-1185">Reference proteome</keyword>
<protein>
    <recommendedName>
        <fullName evidence="1">ORC1/DEAH AAA+ ATPase domain-containing protein</fullName>
    </recommendedName>
</protein>
<comment type="caution">
    <text evidence="2">The sequence shown here is derived from an EMBL/GenBank/DDBJ whole genome shotgun (WGS) entry which is preliminary data.</text>
</comment>
<name>G6EDC9_9SPHN</name>
<dbReference type="InterPro" id="IPR027417">
    <property type="entry name" value="P-loop_NTPase"/>
</dbReference>
<accession>G6EDC9</accession>
<dbReference type="EMBL" id="AGFM01000033">
    <property type="protein sequence ID" value="EHJ60728.1"/>
    <property type="molecule type" value="Genomic_DNA"/>
</dbReference>
<dbReference type="eggNOG" id="COG0470">
    <property type="taxonomic scope" value="Bacteria"/>
</dbReference>
<evidence type="ECO:0000259" key="1">
    <source>
        <dbReference type="Pfam" id="PF13401"/>
    </source>
</evidence>
<dbReference type="SUPFAM" id="SSF52540">
    <property type="entry name" value="P-loop containing nucleoside triphosphate hydrolases"/>
    <property type="match status" value="1"/>
</dbReference>
<organism evidence="2 3">
    <name type="scientific">Novosphingobium pentaromativorans US6-1</name>
    <dbReference type="NCBI Taxonomy" id="1088721"/>
    <lineage>
        <taxon>Bacteria</taxon>
        <taxon>Pseudomonadati</taxon>
        <taxon>Pseudomonadota</taxon>
        <taxon>Alphaproteobacteria</taxon>
        <taxon>Sphingomonadales</taxon>
        <taxon>Sphingomonadaceae</taxon>
        <taxon>Novosphingobium</taxon>
    </lineage>
</organism>